<reference evidence="4" key="1">
    <citation type="journal article" date="2014" name="Front. Microbiol.">
        <title>High frequency of phylogenetically diverse reductive dehalogenase-homologous genes in deep subseafloor sedimentary metagenomes.</title>
        <authorList>
            <person name="Kawai M."/>
            <person name="Futagami T."/>
            <person name="Toyoda A."/>
            <person name="Takaki Y."/>
            <person name="Nishi S."/>
            <person name="Hori S."/>
            <person name="Arai W."/>
            <person name="Tsubouchi T."/>
            <person name="Morono Y."/>
            <person name="Uchiyama I."/>
            <person name="Ito T."/>
            <person name="Fujiyama A."/>
            <person name="Inagaki F."/>
            <person name="Takami H."/>
        </authorList>
    </citation>
    <scope>NUCLEOTIDE SEQUENCE</scope>
    <source>
        <strain evidence="4">Expedition CK06-06</strain>
    </source>
</reference>
<gene>
    <name evidence="4" type="ORF">S01H1_66046</name>
</gene>
<comment type="caution">
    <text evidence="4">The sequence shown here is derived from an EMBL/GenBank/DDBJ whole genome shotgun (WGS) entry which is preliminary data.</text>
</comment>
<keyword evidence="1" id="KW-0808">Transferase</keyword>
<feature type="non-terminal residue" evidence="4">
    <location>
        <position position="1"/>
    </location>
</feature>
<evidence type="ECO:0000259" key="3">
    <source>
        <dbReference type="Pfam" id="PF02782"/>
    </source>
</evidence>
<evidence type="ECO:0000256" key="2">
    <source>
        <dbReference type="ARBA" id="ARBA00022777"/>
    </source>
</evidence>
<dbReference type="AlphaFoldDB" id="X0YX38"/>
<organism evidence="4">
    <name type="scientific">marine sediment metagenome</name>
    <dbReference type="NCBI Taxonomy" id="412755"/>
    <lineage>
        <taxon>unclassified sequences</taxon>
        <taxon>metagenomes</taxon>
        <taxon>ecological metagenomes</taxon>
    </lineage>
</organism>
<protein>
    <recommendedName>
        <fullName evidence="3">Carbohydrate kinase FGGY C-terminal domain-containing protein</fullName>
    </recommendedName>
</protein>
<evidence type="ECO:0000256" key="1">
    <source>
        <dbReference type="ARBA" id="ARBA00022679"/>
    </source>
</evidence>
<dbReference type="GO" id="GO:0005975">
    <property type="term" value="P:carbohydrate metabolic process"/>
    <property type="evidence" value="ECO:0007669"/>
    <property type="project" value="InterPro"/>
</dbReference>
<dbReference type="Pfam" id="PF02782">
    <property type="entry name" value="FGGY_C"/>
    <property type="match status" value="1"/>
</dbReference>
<dbReference type="PANTHER" id="PTHR43095:SF5">
    <property type="entry name" value="XYLULOSE KINASE"/>
    <property type="match status" value="1"/>
</dbReference>
<accession>X0YX38</accession>
<dbReference type="Gene3D" id="3.30.420.40">
    <property type="match status" value="1"/>
</dbReference>
<dbReference type="InterPro" id="IPR018485">
    <property type="entry name" value="FGGY_C"/>
</dbReference>
<evidence type="ECO:0000313" key="4">
    <source>
        <dbReference type="EMBL" id="GAG41151.1"/>
    </source>
</evidence>
<keyword evidence="2" id="KW-0418">Kinase</keyword>
<dbReference type="SUPFAM" id="SSF53067">
    <property type="entry name" value="Actin-like ATPase domain"/>
    <property type="match status" value="1"/>
</dbReference>
<feature type="domain" description="Carbohydrate kinase FGGY C-terminal" evidence="3">
    <location>
        <begin position="1"/>
        <end position="69"/>
    </location>
</feature>
<dbReference type="EMBL" id="BARS01043648">
    <property type="protein sequence ID" value="GAG41151.1"/>
    <property type="molecule type" value="Genomic_DNA"/>
</dbReference>
<dbReference type="InterPro" id="IPR050406">
    <property type="entry name" value="FGGY_Carb_Kinase"/>
</dbReference>
<dbReference type="PANTHER" id="PTHR43095">
    <property type="entry name" value="SUGAR KINASE"/>
    <property type="match status" value="1"/>
</dbReference>
<dbReference type="GO" id="GO:0016301">
    <property type="term" value="F:kinase activity"/>
    <property type="evidence" value="ECO:0007669"/>
    <property type="project" value="UniProtKB-KW"/>
</dbReference>
<sequence>LEGLTFELRLNLDLLRDGGVHIDELRAIGGGARSDLWLQLKADITGIPVAVPRITEAASWGAALLAGIGAGIFAGAAEAAEEMVHLDRRFVPDPARAARYEERYALYREVYPALRSIHHRM</sequence>
<proteinExistence type="predicted"/>
<dbReference type="InterPro" id="IPR043129">
    <property type="entry name" value="ATPase_NBD"/>
</dbReference>
<name>X0YX38_9ZZZZ</name>